<dbReference type="Proteomes" id="UP000236735">
    <property type="component" value="Unassembled WGS sequence"/>
</dbReference>
<feature type="chain" id="PRO_5009284595" evidence="1">
    <location>
        <begin position="20"/>
        <end position="875"/>
    </location>
</feature>
<feature type="signal peptide" evidence="1">
    <location>
        <begin position="1"/>
        <end position="19"/>
    </location>
</feature>
<dbReference type="Pfam" id="PF13715">
    <property type="entry name" value="CarbopepD_reg_2"/>
    <property type="match status" value="1"/>
</dbReference>
<dbReference type="AlphaFoldDB" id="A0A1H5T2Z3"/>
<reference evidence="2 3" key="1">
    <citation type="submission" date="2016-10" db="EMBL/GenBank/DDBJ databases">
        <authorList>
            <person name="de Groot N.N."/>
        </authorList>
    </citation>
    <scope>NUCLEOTIDE SEQUENCE [LARGE SCALE GENOMIC DNA]</scope>
    <source>
        <strain evidence="2 3">AR32</strain>
    </source>
</reference>
<dbReference type="InterPro" id="IPR008969">
    <property type="entry name" value="CarboxyPept-like_regulatory"/>
</dbReference>
<evidence type="ECO:0000313" key="2">
    <source>
        <dbReference type="EMBL" id="SEF57166.1"/>
    </source>
</evidence>
<dbReference type="SUPFAM" id="SSF49464">
    <property type="entry name" value="Carboxypeptidase regulatory domain-like"/>
    <property type="match status" value="1"/>
</dbReference>
<dbReference type="EMBL" id="FNUV01000002">
    <property type="protein sequence ID" value="SEF57166.1"/>
    <property type="molecule type" value="Genomic_DNA"/>
</dbReference>
<evidence type="ECO:0000256" key="1">
    <source>
        <dbReference type="SAM" id="SignalP"/>
    </source>
</evidence>
<keyword evidence="1" id="KW-0732">Signal</keyword>
<organism evidence="2 3">
    <name type="scientific">Xylanibacter ruminicola</name>
    <name type="common">Prevotella ruminicola</name>
    <dbReference type="NCBI Taxonomy" id="839"/>
    <lineage>
        <taxon>Bacteria</taxon>
        <taxon>Pseudomonadati</taxon>
        <taxon>Bacteroidota</taxon>
        <taxon>Bacteroidia</taxon>
        <taxon>Bacteroidales</taxon>
        <taxon>Prevotellaceae</taxon>
        <taxon>Xylanibacter</taxon>
    </lineage>
</organism>
<accession>A0A1H5T2Z3</accession>
<proteinExistence type="predicted"/>
<protein>
    <submittedName>
        <fullName evidence="2">CarboxypepD_reg-like domain-containing protein</fullName>
    </submittedName>
</protein>
<sequence length="875" mass="99774">MRRCLIIILYSLLPLMASAQMRIMGMVTDRNDDPLTGAIVQVRSNATNKMIGFCKTDSKGMFSIEAVTESYLEVSMLGFRKQRIHNLSDERSLRIVMQEEAIALKEVTVKASKVREHGDTLIYNVATFADQNDRNIGDVLSRIPGFEVNKQNGQIKYEGKPISKFYIEGLDMLGDKYGVATNTLPQVDIGSVQVMRNHQPIRVLEDFTYTDEAAVNIRMKEGAKNHWVTSFNGGAGISHRTGLWKFEGFGLRLKSDFQTMLTYKTNNMGLDISKETTSLFNFDESESSGDYIQLSPPTTPNLAESRTLFNRSHAVTLNTLKRFSESSQMNIQVIYNNNRETAEGERRTEYFLPYGNRIIDNRKGYLQKDNELYALMKYERNSTNQYLKNLLSGDFTWSRQWLNEIGSANHNQFARKPEYDIKDNLYIIRKYGNRLVSFYSNNRIISRPQSLFVDSLHQYVSSQRYGTDTYAMGGVKLGRFSLSLKAGVNAALHRIESDLTGLPDTIGLLADNSCFSFIRLYVQPNLTYKTHDISVELSPTTEYLYEYTSDFGQPPHKGFQISPDLSVKWYVTPRLRLLLGGSASVEPLDASRFYHSLILQDFQYINRGYAGYQHCHTQAIRSGINYNDALKALHTILTVSRTFSTSPYTPTRLFVGDYIILSAVEQESKSDSWQANLIASKGISLWNGVVNLRALYLNNDASMLQNGIMTTYNSQMFNIRTGLDFSLWKDMHLRYGFTFNQDRMNGRSSENQQGLLGIGRAVTDEGKAKIQSMDYMQKIDSWKQDLSIVIPVSPFIIDLRGEYYRNEITSGNYKDFFLADIKASYKSKRLDFTLSLNNLLNRDTYSYVITSDLTSSTSVNHIRGRELIMSVFINP</sequence>
<evidence type="ECO:0000313" key="3">
    <source>
        <dbReference type="Proteomes" id="UP000236735"/>
    </source>
</evidence>
<gene>
    <name evidence="2" type="ORF">SAMN05216354_0840</name>
</gene>
<dbReference type="SUPFAM" id="SSF56935">
    <property type="entry name" value="Porins"/>
    <property type="match status" value="1"/>
</dbReference>
<name>A0A1H5T2Z3_XYLRU</name>